<gene>
    <name evidence="6" type="ORF">METZ01_LOCUS233761</name>
</gene>
<dbReference type="PANTHER" id="PTHR42799:SF2">
    <property type="entry name" value="MITOCHONDRIAL PEPTIDE METHIONINE SULFOXIDE REDUCTASE"/>
    <property type="match status" value="1"/>
</dbReference>
<dbReference type="GO" id="GO:0034599">
    <property type="term" value="P:cellular response to oxidative stress"/>
    <property type="evidence" value="ECO:0007669"/>
    <property type="project" value="TreeGrafter"/>
</dbReference>
<evidence type="ECO:0000256" key="3">
    <source>
        <dbReference type="ARBA" id="ARBA00047806"/>
    </source>
</evidence>
<dbReference type="GO" id="GO:0005737">
    <property type="term" value="C:cytoplasm"/>
    <property type="evidence" value="ECO:0007669"/>
    <property type="project" value="TreeGrafter"/>
</dbReference>
<dbReference type="Gene3D" id="3.30.1060.10">
    <property type="entry name" value="Peptide methionine sulphoxide reductase MsrA"/>
    <property type="match status" value="1"/>
</dbReference>
<dbReference type="SUPFAM" id="SSF55068">
    <property type="entry name" value="Peptide methionine sulfoxide reductase"/>
    <property type="match status" value="1"/>
</dbReference>
<dbReference type="InterPro" id="IPR050162">
    <property type="entry name" value="MsrA_MetSO_reductase"/>
</dbReference>
<dbReference type="EMBL" id="UINC01058536">
    <property type="protein sequence ID" value="SVB80907.1"/>
    <property type="molecule type" value="Genomic_DNA"/>
</dbReference>
<feature type="non-terminal residue" evidence="6">
    <location>
        <position position="50"/>
    </location>
</feature>
<keyword evidence="2" id="KW-0560">Oxidoreductase</keyword>
<dbReference type="PANTHER" id="PTHR42799">
    <property type="entry name" value="MITOCHONDRIAL PEPTIDE METHIONINE SULFOXIDE REDUCTASE"/>
    <property type="match status" value="1"/>
</dbReference>
<feature type="domain" description="Peptide methionine sulphoxide reductase MsrA" evidence="5">
    <location>
        <begin position="3"/>
        <end position="49"/>
    </location>
</feature>
<organism evidence="6">
    <name type="scientific">marine metagenome</name>
    <dbReference type="NCBI Taxonomy" id="408172"/>
    <lineage>
        <taxon>unclassified sequences</taxon>
        <taxon>metagenomes</taxon>
        <taxon>ecological metagenomes</taxon>
    </lineage>
</organism>
<name>A0A382H1U0_9ZZZZ</name>
<comment type="catalytic activity">
    <reaction evidence="4">
        <text>[thioredoxin]-disulfide + L-methionine + H2O = L-methionine (S)-S-oxide + [thioredoxin]-dithiol</text>
        <dbReference type="Rhea" id="RHEA:19993"/>
        <dbReference type="Rhea" id="RHEA-COMP:10698"/>
        <dbReference type="Rhea" id="RHEA-COMP:10700"/>
        <dbReference type="ChEBI" id="CHEBI:15377"/>
        <dbReference type="ChEBI" id="CHEBI:29950"/>
        <dbReference type="ChEBI" id="CHEBI:50058"/>
        <dbReference type="ChEBI" id="CHEBI:57844"/>
        <dbReference type="ChEBI" id="CHEBI:58772"/>
        <dbReference type="EC" id="1.8.4.11"/>
    </reaction>
</comment>
<comment type="catalytic activity">
    <reaction evidence="3">
        <text>L-methionyl-[protein] + [thioredoxin]-disulfide + H2O = L-methionyl-(S)-S-oxide-[protein] + [thioredoxin]-dithiol</text>
        <dbReference type="Rhea" id="RHEA:14217"/>
        <dbReference type="Rhea" id="RHEA-COMP:10698"/>
        <dbReference type="Rhea" id="RHEA-COMP:10700"/>
        <dbReference type="Rhea" id="RHEA-COMP:12313"/>
        <dbReference type="Rhea" id="RHEA-COMP:12315"/>
        <dbReference type="ChEBI" id="CHEBI:15377"/>
        <dbReference type="ChEBI" id="CHEBI:16044"/>
        <dbReference type="ChEBI" id="CHEBI:29950"/>
        <dbReference type="ChEBI" id="CHEBI:44120"/>
        <dbReference type="ChEBI" id="CHEBI:50058"/>
        <dbReference type="EC" id="1.8.4.11"/>
    </reaction>
</comment>
<dbReference type="AlphaFoldDB" id="A0A382H1U0"/>
<evidence type="ECO:0000313" key="6">
    <source>
        <dbReference type="EMBL" id="SVB80907.1"/>
    </source>
</evidence>
<dbReference type="Pfam" id="PF01625">
    <property type="entry name" value="PMSR"/>
    <property type="match status" value="1"/>
</dbReference>
<dbReference type="InterPro" id="IPR002569">
    <property type="entry name" value="Met_Sox_Rdtase_MsrA_dom"/>
</dbReference>
<dbReference type="InterPro" id="IPR036509">
    <property type="entry name" value="Met_Sox_Rdtase_MsrA_sf"/>
</dbReference>
<evidence type="ECO:0000256" key="4">
    <source>
        <dbReference type="ARBA" id="ARBA00048782"/>
    </source>
</evidence>
<evidence type="ECO:0000256" key="1">
    <source>
        <dbReference type="ARBA" id="ARBA00012502"/>
    </source>
</evidence>
<reference evidence="6" key="1">
    <citation type="submission" date="2018-05" db="EMBL/GenBank/DDBJ databases">
        <authorList>
            <person name="Lanie J.A."/>
            <person name="Ng W.-L."/>
            <person name="Kazmierczak K.M."/>
            <person name="Andrzejewski T.M."/>
            <person name="Davidsen T.M."/>
            <person name="Wayne K.J."/>
            <person name="Tettelin H."/>
            <person name="Glass J.I."/>
            <person name="Rusch D."/>
            <person name="Podicherti R."/>
            <person name="Tsui H.-C.T."/>
            <person name="Winkler M.E."/>
        </authorList>
    </citation>
    <scope>NUCLEOTIDE SEQUENCE</scope>
</reference>
<evidence type="ECO:0000256" key="2">
    <source>
        <dbReference type="ARBA" id="ARBA00023002"/>
    </source>
</evidence>
<evidence type="ECO:0000259" key="5">
    <source>
        <dbReference type="Pfam" id="PF01625"/>
    </source>
</evidence>
<dbReference type="EC" id="1.8.4.11" evidence="1"/>
<accession>A0A382H1U0</accession>
<proteinExistence type="predicted"/>
<dbReference type="GO" id="GO:0008113">
    <property type="term" value="F:peptide-methionine (S)-S-oxide reductase activity"/>
    <property type="evidence" value="ECO:0007669"/>
    <property type="project" value="UniProtKB-EC"/>
</dbReference>
<sequence>MKKALFGAGCFWGVEEFFRKIQGVKNTRVGYSGGHTKNPTYETLCLGTTE</sequence>
<protein>
    <recommendedName>
        <fullName evidence="1">peptide-methionine (S)-S-oxide reductase</fullName>
        <ecNumber evidence="1">1.8.4.11</ecNumber>
    </recommendedName>
</protein>